<gene>
    <name evidence="3" type="ORF">PV07_06862</name>
</gene>
<evidence type="ECO:0000256" key="2">
    <source>
        <dbReference type="SAM" id="MobiDB-lite"/>
    </source>
</evidence>
<dbReference type="Pfam" id="PF11905">
    <property type="entry name" value="DUF3425"/>
    <property type="match status" value="1"/>
</dbReference>
<protein>
    <recommendedName>
        <fullName evidence="5">BZIP domain-containing protein</fullName>
    </recommendedName>
</protein>
<dbReference type="PANTHER" id="PTHR37012:SF7">
    <property type="entry name" value="B-ZIP TRANSCRIPTION FACTOR (EUROFUNG)-RELATED"/>
    <property type="match status" value="1"/>
</dbReference>
<reference evidence="3 4" key="1">
    <citation type="submission" date="2015-01" db="EMBL/GenBank/DDBJ databases">
        <title>The Genome Sequence of Cladophialophora immunda CBS83496.</title>
        <authorList>
            <consortium name="The Broad Institute Genomics Platform"/>
            <person name="Cuomo C."/>
            <person name="de Hoog S."/>
            <person name="Gorbushina A."/>
            <person name="Stielow B."/>
            <person name="Teixiera M."/>
            <person name="Abouelleil A."/>
            <person name="Chapman S.B."/>
            <person name="Priest M."/>
            <person name="Young S.K."/>
            <person name="Wortman J."/>
            <person name="Nusbaum C."/>
            <person name="Birren B."/>
        </authorList>
    </citation>
    <scope>NUCLEOTIDE SEQUENCE [LARGE SCALE GENOMIC DNA]</scope>
    <source>
        <strain evidence="3 4">CBS 83496</strain>
    </source>
</reference>
<keyword evidence="4" id="KW-1185">Reference proteome</keyword>
<keyword evidence="1" id="KW-0175">Coiled coil</keyword>
<accession>A0A0D1ZGQ4</accession>
<evidence type="ECO:0000313" key="4">
    <source>
        <dbReference type="Proteomes" id="UP000054466"/>
    </source>
</evidence>
<name>A0A0D1ZGQ4_9EURO</name>
<dbReference type="VEuPathDB" id="FungiDB:PV07_06862"/>
<feature type="region of interest" description="Disordered" evidence="2">
    <location>
        <begin position="1"/>
        <end position="103"/>
    </location>
</feature>
<dbReference type="GeneID" id="27346056"/>
<evidence type="ECO:0000256" key="1">
    <source>
        <dbReference type="SAM" id="Coils"/>
    </source>
</evidence>
<dbReference type="EMBL" id="KN847043">
    <property type="protein sequence ID" value="KIW27086.1"/>
    <property type="molecule type" value="Genomic_DNA"/>
</dbReference>
<evidence type="ECO:0008006" key="5">
    <source>
        <dbReference type="Google" id="ProtNLM"/>
    </source>
</evidence>
<dbReference type="HOGENOM" id="CLU_028818_2_1_1"/>
<dbReference type="RefSeq" id="XP_016247302.1">
    <property type="nucleotide sequence ID" value="XM_016393883.1"/>
</dbReference>
<sequence length="639" mass="71228">MPKQPARSSPSETFLSADPTPQRSNIHFSDMPTSTITVSNTSSRRTPGQTQRTLENAQIAPPLPPPAETGPSVEEPTPKRPKRALKLTASQRERKRAIDREAQRSIRLKTKNYIAHLENLVRIMENGGSSASQGEGGEQPQGQAITEEGQERVRALLSQLRQSEDEVRRLREMVTGVQRLVAGALNPGEDSATKQLTGSEAYNIQQPTRMATPLQVMVPDHFENSASVYSHSSDSSSPVIELGYLPFDQPRSAEASAPNFTPRVPGLRALPPHHPDRFDSLGRFVPPVTTLEPPTSEPLDTPKDRVEGELFFLSEREVNRVLAGGHQSFANQPLDEDIVVRAVLHGWRDVQDIYLLDRGWQALRSIDQSIFRECGVVERIAILHMMRLKLLHQSNVNPQFLAPLPPFFQRGPTEDPEILEKTPLIEHFIWPGLRTCLCKNARRYINNKFSDSFRRSLKFLWPYDVSDVYERDPITQLYSVMPEFKRREGDLRSWTMRKDFFTHASELIGAIPVYEPSLDRALIPAGSVPMPTGLNAGQPSRRMLQKAPAGVMEKQEAHESQLGPMHAGAHGHISHPMGSHPAVTTTNVAVTQIPHAAEVEAWLGDPDLVPQYWNMGPGINVGYEAVSPQWTSVPRGFGG</sequence>
<dbReference type="AlphaFoldDB" id="A0A0D1ZGQ4"/>
<dbReference type="OrthoDB" id="5086080at2759"/>
<dbReference type="InterPro" id="IPR021833">
    <property type="entry name" value="DUF3425"/>
</dbReference>
<feature type="coiled-coil region" evidence="1">
    <location>
        <begin position="146"/>
        <end position="180"/>
    </location>
</feature>
<dbReference type="CDD" id="cd14688">
    <property type="entry name" value="bZIP_YAP"/>
    <property type="match status" value="1"/>
</dbReference>
<dbReference type="Proteomes" id="UP000054466">
    <property type="component" value="Unassembled WGS sequence"/>
</dbReference>
<proteinExistence type="predicted"/>
<feature type="compositionally biased region" description="Polar residues" evidence="2">
    <location>
        <begin position="1"/>
        <end position="56"/>
    </location>
</feature>
<evidence type="ECO:0000313" key="3">
    <source>
        <dbReference type="EMBL" id="KIW27086.1"/>
    </source>
</evidence>
<organism evidence="3 4">
    <name type="scientific">Cladophialophora immunda</name>
    <dbReference type="NCBI Taxonomy" id="569365"/>
    <lineage>
        <taxon>Eukaryota</taxon>
        <taxon>Fungi</taxon>
        <taxon>Dikarya</taxon>
        <taxon>Ascomycota</taxon>
        <taxon>Pezizomycotina</taxon>
        <taxon>Eurotiomycetes</taxon>
        <taxon>Chaetothyriomycetidae</taxon>
        <taxon>Chaetothyriales</taxon>
        <taxon>Herpotrichiellaceae</taxon>
        <taxon>Cladophialophora</taxon>
    </lineage>
</organism>
<dbReference type="PANTHER" id="PTHR37012">
    <property type="entry name" value="B-ZIP TRANSCRIPTION FACTOR (EUROFUNG)-RELATED"/>
    <property type="match status" value="1"/>
</dbReference>